<proteinExistence type="predicted"/>
<keyword evidence="3" id="KW-1185">Reference proteome</keyword>
<sequence length="172" mass="17600">MRRRSFLIAASLAVSSVGAAPAQAEPCGFPGVLRPGAANLFPEGAAWDPSRRALLVGSFASPTSPVPTISAVGRDGEPWTIVSDPEVRGFFGLEVDERRARIVAVAGNPAAAERFGLAVYDLHTGEREQLITLSGEPTGAQSVNDVAIGPDGTAFVTDPLGAAKGTSADGTT</sequence>
<dbReference type="OrthoDB" id="504981at2"/>
<feature type="chain" id="PRO_5011778063" description="SMP-30/Gluconolaconase/LRE-like region-containing protein" evidence="1">
    <location>
        <begin position="25"/>
        <end position="172"/>
    </location>
</feature>
<dbReference type="InterPro" id="IPR011042">
    <property type="entry name" value="6-blade_b-propeller_TolB-like"/>
</dbReference>
<keyword evidence="1" id="KW-0732">Signal</keyword>
<evidence type="ECO:0000256" key="1">
    <source>
        <dbReference type="SAM" id="SignalP"/>
    </source>
</evidence>
<dbReference type="RefSeq" id="WP_143116370.1">
    <property type="nucleotide sequence ID" value="NZ_FOFR01000019.1"/>
</dbReference>
<feature type="signal peptide" evidence="1">
    <location>
        <begin position="1"/>
        <end position="24"/>
    </location>
</feature>
<reference evidence="3" key="1">
    <citation type="submission" date="2016-10" db="EMBL/GenBank/DDBJ databases">
        <authorList>
            <person name="Varghese N."/>
            <person name="Submissions S."/>
        </authorList>
    </citation>
    <scope>NUCLEOTIDE SEQUENCE [LARGE SCALE GENOMIC DNA]</scope>
    <source>
        <strain evidence="3">CGMCC 4.3525</strain>
    </source>
</reference>
<dbReference type="Proteomes" id="UP000199352">
    <property type="component" value="Unassembled WGS sequence"/>
</dbReference>
<dbReference type="PANTHER" id="PTHR31460">
    <property type="match status" value="1"/>
</dbReference>
<dbReference type="Gene3D" id="2.120.10.30">
    <property type="entry name" value="TolB, C-terminal domain"/>
    <property type="match status" value="1"/>
</dbReference>
<dbReference type="InterPro" id="IPR053224">
    <property type="entry name" value="Sensory_adhesion_molecule"/>
</dbReference>
<protein>
    <recommendedName>
        <fullName evidence="4">SMP-30/Gluconolaconase/LRE-like region-containing protein</fullName>
    </recommendedName>
</protein>
<dbReference type="PANTHER" id="PTHR31460:SF3">
    <property type="entry name" value="MESOCENTIN"/>
    <property type="match status" value="1"/>
</dbReference>
<dbReference type="AlphaFoldDB" id="A0A1H9TYM3"/>
<dbReference type="STRING" id="402600.SAMN05216188_119150"/>
<evidence type="ECO:0008006" key="4">
    <source>
        <dbReference type="Google" id="ProtNLM"/>
    </source>
</evidence>
<organism evidence="2 3">
    <name type="scientific">Lentzea xinjiangensis</name>
    <dbReference type="NCBI Taxonomy" id="402600"/>
    <lineage>
        <taxon>Bacteria</taxon>
        <taxon>Bacillati</taxon>
        <taxon>Actinomycetota</taxon>
        <taxon>Actinomycetes</taxon>
        <taxon>Pseudonocardiales</taxon>
        <taxon>Pseudonocardiaceae</taxon>
        <taxon>Lentzea</taxon>
    </lineage>
</organism>
<evidence type="ECO:0000313" key="3">
    <source>
        <dbReference type="Proteomes" id="UP000199352"/>
    </source>
</evidence>
<name>A0A1H9TYM3_9PSEU</name>
<dbReference type="EMBL" id="FOFR01000019">
    <property type="protein sequence ID" value="SES02118.1"/>
    <property type="molecule type" value="Genomic_DNA"/>
</dbReference>
<evidence type="ECO:0000313" key="2">
    <source>
        <dbReference type="EMBL" id="SES02118.1"/>
    </source>
</evidence>
<gene>
    <name evidence="2" type="ORF">SAMN05216188_119150</name>
</gene>
<dbReference type="SUPFAM" id="SSF63829">
    <property type="entry name" value="Calcium-dependent phosphotriesterase"/>
    <property type="match status" value="1"/>
</dbReference>
<accession>A0A1H9TYM3</accession>